<keyword evidence="2" id="KW-0560">Oxidoreductase</keyword>
<gene>
    <name evidence="5" type="ORF">I532_18492</name>
</gene>
<dbReference type="SMART" id="SM00822">
    <property type="entry name" value="PKS_KR"/>
    <property type="match status" value="1"/>
</dbReference>
<dbReference type="STRING" id="1300222.I532_18492"/>
<evidence type="ECO:0000313" key="6">
    <source>
        <dbReference type="Proteomes" id="UP000012081"/>
    </source>
</evidence>
<evidence type="ECO:0000313" key="5">
    <source>
        <dbReference type="EMBL" id="EMT51237.1"/>
    </source>
</evidence>
<evidence type="ECO:0000256" key="3">
    <source>
        <dbReference type="RuleBase" id="RU000363"/>
    </source>
</evidence>
<dbReference type="Pfam" id="PF00106">
    <property type="entry name" value="adh_short"/>
    <property type="match status" value="1"/>
</dbReference>
<dbReference type="InterPro" id="IPR002347">
    <property type="entry name" value="SDR_fam"/>
</dbReference>
<accession>M8DCX4</accession>
<dbReference type="Gene3D" id="3.40.50.720">
    <property type="entry name" value="NAD(P)-binding Rossmann-like Domain"/>
    <property type="match status" value="1"/>
</dbReference>
<dbReference type="InterPro" id="IPR057326">
    <property type="entry name" value="KR_dom"/>
</dbReference>
<dbReference type="SUPFAM" id="SSF51735">
    <property type="entry name" value="NAD(P)-binding Rossmann-fold domains"/>
    <property type="match status" value="1"/>
</dbReference>
<dbReference type="GO" id="GO:0016616">
    <property type="term" value="F:oxidoreductase activity, acting on the CH-OH group of donors, NAD or NADP as acceptor"/>
    <property type="evidence" value="ECO:0007669"/>
    <property type="project" value="TreeGrafter"/>
</dbReference>
<evidence type="ECO:0000259" key="4">
    <source>
        <dbReference type="SMART" id="SM00822"/>
    </source>
</evidence>
<dbReference type="GO" id="GO:0008206">
    <property type="term" value="P:bile acid metabolic process"/>
    <property type="evidence" value="ECO:0007669"/>
    <property type="project" value="UniProtKB-ARBA"/>
</dbReference>
<comment type="similarity">
    <text evidence="1 3">Belongs to the short-chain dehydrogenases/reductases (SDR) family.</text>
</comment>
<dbReference type="PATRIC" id="fig|1300222.3.peg.3880"/>
<reference evidence="5 6" key="1">
    <citation type="submission" date="2013-03" db="EMBL/GenBank/DDBJ databases">
        <title>Assembly of a new bacterial strain Brevibacillus borstelensis AK1.</title>
        <authorList>
            <person name="Rajan I."/>
            <person name="PoliReddy D."/>
            <person name="Sugumar T."/>
            <person name="Rathinam K."/>
            <person name="Alqarawi S."/>
            <person name="Khalil A.B."/>
            <person name="Sivakumar N."/>
        </authorList>
    </citation>
    <scope>NUCLEOTIDE SEQUENCE [LARGE SCALE GENOMIC DNA]</scope>
    <source>
        <strain evidence="5 6">AK1</strain>
    </source>
</reference>
<dbReference type="PRINTS" id="PR00080">
    <property type="entry name" value="SDRFAMILY"/>
</dbReference>
<dbReference type="AlphaFoldDB" id="M8DCX4"/>
<dbReference type="RefSeq" id="WP_003390070.1">
    <property type="nucleotide sequence ID" value="NZ_APBN01000009.1"/>
</dbReference>
<protein>
    <submittedName>
        <fullName evidence="5">Oxidoreductase, short chain dehydrogenase/reductase family protein</fullName>
    </submittedName>
</protein>
<dbReference type="Proteomes" id="UP000012081">
    <property type="component" value="Unassembled WGS sequence"/>
</dbReference>
<sequence>MLKEKAIIVTGAASGIGLEIARQCIQENAHVIACDRNREKLAEIKQSINSDALDVYTLDVTRYEEVASFFAWASERHPAINGLVNNAGIYLGKSILDYDVDEIDQVINVNIKGFIYFSRLFGRMLLDQKRAGVIVNLSSVSGLEGSSDAVYGLSKAAAVGLTKSCAMNFAPYIRVNCVAPTLVDTSMMDKVPVWRKNEYREHELIKSPVLPVDVANTVVFLLSEKGRNYTGATFDLNNGCYLR</sequence>
<dbReference type="FunFam" id="3.40.50.720:FF:000084">
    <property type="entry name" value="Short-chain dehydrogenase reductase"/>
    <property type="match status" value="1"/>
</dbReference>
<dbReference type="OrthoDB" id="9787298at2"/>
<name>M8DCX4_9BACL</name>
<evidence type="ECO:0000256" key="2">
    <source>
        <dbReference type="ARBA" id="ARBA00023002"/>
    </source>
</evidence>
<comment type="caution">
    <text evidence="5">The sequence shown here is derived from an EMBL/GenBank/DDBJ whole genome shotgun (WGS) entry which is preliminary data.</text>
</comment>
<feature type="domain" description="Ketoreductase" evidence="4">
    <location>
        <begin position="5"/>
        <end position="172"/>
    </location>
</feature>
<dbReference type="InterPro" id="IPR036291">
    <property type="entry name" value="NAD(P)-bd_dom_sf"/>
</dbReference>
<dbReference type="EMBL" id="APBN01000009">
    <property type="protein sequence ID" value="EMT51237.1"/>
    <property type="molecule type" value="Genomic_DNA"/>
</dbReference>
<dbReference type="CDD" id="cd05233">
    <property type="entry name" value="SDR_c"/>
    <property type="match status" value="1"/>
</dbReference>
<dbReference type="PRINTS" id="PR00081">
    <property type="entry name" value="GDHRDH"/>
</dbReference>
<dbReference type="PANTHER" id="PTHR42760">
    <property type="entry name" value="SHORT-CHAIN DEHYDROGENASES/REDUCTASES FAMILY MEMBER"/>
    <property type="match status" value="1"/>
</dbReference>
<proteinExistence type="inferred from homology"/>
<organism evidence="5 6">
    <name type="scientific">Brevibacillus borstelensis AK1</name>
    <dbReference type="NCBI Taxonomy" id="1300222"/>
    <lineage>
        <taxon>Bacteria</taxon>
        <taxon>Bacillati</taxon>
        <taxon>Bacillota</taxon>
        <taxon>Bacilli</taxon>
        <taxon>Bacillales</taxon>
        <taxon>Paenibacillaceae</taxon>
        <taxon>Brevibacillus</taxon>
    </lineage>
</organism>
<keyword evidence="6" id="KW-1185">Reference proteome</keyword>
<evidence type="ECO:0000256" key="1">
    <source>
        <dbReference type="ARBA" id="ARBA00006484"/>
    </source>
</evidence>